<protein>
    <submittedName>
        <fullName evidence="1">Uncharacterized protein</fullName>
    </submittedName>
</protein>
<dbReference type="RefSeq" id="WP_172416165.1">
    <property type="nucleotide sequence ID" value="NZ_AP022821.1"/>
</dbReference>
<dbReference type="AlphaFoldDB" id="A0A6F8STY4"/>
<dbReference type="EMBL" id="AP022821">
    <property type="protein sequence ID" value="BCA91885.1"/>
    <property type="molecule type" value="Genomic_DNA"/>
</dbReference>
<dbReference type="Proteomes" id="UP000503197">
    <property type="component" value="Chromosome"/>
</dbReference>
<reference evidence="1 2" key="1">
    <citation type="submission" date="2020-02" db="EMBL/GenBank/DDBJ databases">
        <title>Complete Genome Sequence of Halomonas meridiana strain BAA-801, Isolated from Deep Sea Thermal Vent.</title>
        <authorList>
            <person name="Takahashi Y."/>
            <person name="Takahashi H."/>
            <person name="Galipon J."/>
            <person name="Arakawa K."/>
        </authorList>
    </citation>
    <scope>NUCLEOTIDE SEQUENCE [LARGE SCALE GENOMIC DNA]</scope>
    <source>
        <strain evidence="1 2">Slthf1</strain>
    </source>
</reference>
<organism evidence="1 2">
    <name type="scientific">Vreelandella aquamarina</name>
    <dbReference type="NCBI Taxonomy" id="77097"/>
    <lineage>
        <taxon>Bacteria</taxon>
        <taxon>Pseudomonadati</taxon>
        <taxon>Pseudomonadota</taxon>
        <taxon>Gammaproteobacteria</taxon>
        <taxon>Oceanospirillales</taxon>
        <taxon>Halomonadaceae</taxon>
        <taxon>Vreelandella</taxon>
    </lineage>
</organism>
<sequence length="542" mass="58075">MLDARLLPENNAQVARNVDLKRGTLRPEKAPLPVASLPGVTSPANLYHYDVGRDGDGYWFSWGQAYDINVVRSPIASDAYARVYWTGQGAPKMSSLDMATSGSGPYPSSWFQLGVPAPSEAPSVNAPSDRVPPEPIRNEQGDVIEEITFPPRTSLETVYVVTCVTRFGEEGPPSNPSGFISRWDSGEDIPAGGSVEVSLPSIPSGNFDIVAKRIYRAESGGQYQMVAEVDAAATSYTDSVNSAALGVMLQSLEWDVPPSQLTGLTQLPNGILAGFFDSTLAFCEAYRPHAWPVGYQLAFDDPIVGIAAISSGLVVVTTGQPWLVTGSSPAAMAQMRLDVNQPCVAKRSLVDMGGFALYASPDGIVAAGGDGARVVTRELFTRVQWQALNPASIHAYRHDGRYLAFYSGGCFALTLGQGVEFYDLSASGGYYDVTRDTLYLIQGGGVSAWGEGDAMTYTWRSRLHEIPPGAAGFSCAKVIASQYPVMLRVIADGKAVIEHEVVDAQLFRLPAGYTLSRNWEIEVSGSHEVHSVQVSTSPGELI</sequence>
<evidence type="ECO:0000313" key="1">
    <source>
        <dbReference type="EMBL" id="BCA91885.1"/>
    </source>
</evidence>
<evidence type="ECO:0000313" key="2">
    <source>
        <dbReference type="Proteomes" id="UP000503197"/>
    </source>
</evidence>
<accession>A0A6F8STY4</accession>
<gene>
    <name evidence="1" type="ORF">HMSLTHF_16600</name>
</gene>
<proteinExistence type="predicted"/>
<name>A0A6F8STY4_9GAMM</name>